<name>A0A841I5Q4_9DEIO</name>
<keyword evidence="5 7" id="KW-0413">Isomerase</keyword>
<gene>
    <name evidence="7" type="primary">murI</name>
    <name evidence="8" type="ORF">HNR42_003228</name>
</gene>
<dbReference type="PANTHER" id="PTHR21198:SF2">
    <property type="entry name" value="GLUTAMATE RACEMASE"/>
    <property type="match status" value="1"/>
</dbReference>
<dbReference type="InterPro" id="IPR004391">
    <property type="entry name" value="Glu_race"/>
</dbReference>
<dbReference type="GO" id="GO:0008360">
    <property type="term" value="P:regulation of cell shape"/>
    <property type="evidence" value="ECO:0007669"/>
    <property type="project" value="UniProtKB-KW"/>
</dbReference>
<feature type="binding site" evidence="7">
    <location>
        <begin position="195"/>
        <end position="196"/>
    </location>
    <ligand>
        <name>substrate</name>
    </ligand>
</feature>
<organism evidence="8 9">
    <name type="scientific">Deinobacterium chartae</name>
    <dbReference type="NCBI Taxonomy" id="521158"/>
    <lineage>
        <taxon>Bacteria</taxon>
        <taxon>Thermotogati</taxon>
        <taxon>Deinococcota</taxon>
        <taxon>Deinococci</taxon>
        <taxon>Deinococcales</taxon>
        <taxon>Deinococcaceae</taxon>
        <taxon>Deinobacterium</taxon>
    </lineage>
</organism>
<dbReference type="HAMAP" id="MF_00258">
    <property type="entry name" value="Glu_racemase"/>
    <property type="match status" value="1"/>
</dbReference>
<dbReference type="SUPFAM" id="SSF53681">
    <property type="entry name" value="Aspartate/glutamate racemase"/>
    <property type="match status" value="2"/>
</dbReference>
<comment type="pathway">
    <text evidence="7">Cell wall biogenesis; peptidoglycan biosynthesis.</text>
</comment>
<dbReference type="InterPro" id="IPR018187">
    <property type="entry name" value="Asp/Glu_racemase_AS_1"/>
</dbReference>
<comment type="catalytic activity">
    <reaction evidence="1 7">
        <text>L-glutamate = D-glutamate</text>
        <dbReference type="Rhea" id="RHEA:12813"/>
        <dbReference type="ChEBI" id="CHEBI:29985"/>
        <dbReference type="ChEBI" id="CHEBI:29986"/>
        <dbReference type="EC" id="5.1.1.3"/>
    </reaction>
</comment>
<keyword evidence="4 7" id="KW-0573">Peptidoglycan synthesis</keyword>
<dbReference type="NCBIfam" id="TIGR00067">
    <property type="entry name" value="glut_race"/>
    <property type="match status" value="1"/>
</dbReference>
<dbReference type="RefSeq" id="WP_221277163.1">
    <property type="nucleotide sequence ID" value="NZ_JACHHG010000015.1"/>
</dbReference>
<dbReference type="PROSITE" id="PS00924">
    <property type="entry name" value="ASP_GLU_RACEMASE_2"/>
    <property type="match status" value="1"/>
</dbReference>
<dbReference type="GO" id="GO:0071555">
    <property type="term" value="P:cell wall organization"/>
    <property type="evidence" value="ECO:0007669"/>
    <property type="project" value="UniProtKB-KW"/>
</dbReference>
<feature type="binding site" evidence="7">
    <location>
        <begin position="24"/>
        <end position="25"/>
    </location>
    <ligand>
        <name>substrate</name>
    </ligand>
</feature>
<evidence type="ECO:0000256" key="4">
    <source>
        <dbReference type="ARBA" id="ARBA00022984"/>
    </source>
</evidence>
<feature type="active site" description="Proton donor/acceptor" evidence="7">
    <location>
        <position position="194"/>
    </location>
</feature>
<dbReference type="InterPro" id="IPR001920">
    <property type="entry name" value="Asp/Glu_race"/>
</dbReference>
<keyword evidence="3 7" id="KW-0133">Cell shape</keyword>
<sequence>MPVTLEELALGSMPPLHQPIGVFDSGVGGLTVLKALRARLPGRDFVYLGDTARVPYGRKPREMVAGFAGGIARFLIDQGAQAVVIACNTASSAALPDLAQQLEVPVWGVIEPGVEAATRATRGGRVGVIGTRGTIASGAYQRRLEVRGFAVWAQACPMFVHVVEEGLAGAPEAEVLTRHYLEERPDLDALILGCTHYPLLKDVVARVVGSGVTLVDSAEATAEVVSSALADLPGRTGRVRHFVTGDVAAYEHTAQVIGGVDGEVLHLDVAELARFEARAGVSRG</sequence>
<dbReference type="PANTHER" id="PTHR21198">
    <property type="entry name" value="GLUTAMATE RACEMASE"/>
    <property type="match status" value="1"/>
</dbReference>
<dbReference type="FunFam" id="3.40.50.1860:FF:000001">
    <property type="entry name" value="Glutamate racemase"/>
    <property type="match status" value="1"/>
</dbReference>
<dbReference type="Gene3D" id="3.40.50.1860">
    <property type="match status" value="2"/>
</dbReference>
<comment type="function">
    <text evidence="7">Provides the (R)-glutamate required for cell wall biosynthesis.</text>
</comment>
<dbReference type="AlphaFoldDB" id="A0A841I5Q4"/>
<keyword evidence="9" id="KW-1185">Reference proteome</keyword>
<evidence type="ECO:0000256" key="7">
    <source>
        <dbReference type="HAMAP-Rule" id="MF_00258"/>
    </source>
</evidence>
<keyword evidence="6 7" id="KW-0961">Cell wall biogenesis/degradation</keyword>
<dbReference type="GO" id="GO:0008881">
    <property type="term" value="F:glutamate racemase activity"/>
    <property type="evidence" value="ECO:0007669"/>
    <property type="project" value="UniProtKB-UniRule"/>
</dbReference>
<comment type="similarity">
    <text evidence="7">Belongs to the aspartate/glutamate racemases family.</text>
</comment>
<dbReference type="Proteomes" id="UP000569951">
    <property type="component" value="Unassembled WGS sequence"/>
</dbReference>
<evidence type="ECO:0000313" key="8">
    <source>
        <dbReference type="EMBL" id="MBB6099770.1"/>
    </source>
</evidence>
<dbReference type="GO" id="GO:0009252">
    <property type="term" value="P:peptidoglycan biosynthetic process"/>
    <property type="evidence" value="ECO:0007669"/>
    <property type="project" value="UniProtKB-UniRule"/>
</dbReference>
<comment type="caution">
    <text evidence="8">The sequence shown here is derived from an EMBL/GenBank/DDBJ whole genome shotgun (WGS) entry which is preliminary data.</text>
</comment>
<feature type="binding site" evidence="7">
    <location>
        <begin position="56"/>
        <end position="57"/>
    </location>
    <ligand>
        <name>substrate</name>
    </ligand>
</feature>
<evidence type="ECO:0000313" key="9">
    <source>
        <dbReference type="Proteomes" id="UP000569951"/>
    </source>
</evidence>
<evidence type="ECO:0000256" key="2">
    <source>
        <dbReference type="ARBA" id="ARBA00013090"/>
    </source>
</evidence>
<accession>A0A841I5Q4</accession>
<dbReference type="Pfam" id="PF01177">
    <property type="entry name" value="Asp_Glu_race"/>
    <property type="match status" value="1"/>
</dbReference>
<evidence type="ECO:0000256" key="5">
    <source>
        <dbReference type="ARBA" id="ARBA00023235"/>
    </source>
</evidence>
<feature type="active site" description="Proton donor/acceptor" evidence="7">
    <location>
        <position position="87"/>
    </location>
</feature>
<dbReference type="EMBL" id="JACHHG010000015">
    <property type="protein sequence ID" value="MBB6099770.1"/>
    <property type="molecule type" value="Genomic_DNA"/>
</dbReference>
<evidence type="ECO:0000256" key="1">
    <source>
        <dbReference type="ARBA" id="ARBA00001602"/>
    </source>
</evidence>
<protein>
    <recommendedName>
        <fullName evidence="2 7">Glutamate racemase</fullName>
        <ecNumber evidence="2 7">5.1.1.3</ecNumber>
    </recommendedName>
</protein>
<dbReference type="UniPathway" id="UPA00219"/>
<dbReference type="PROSITE" id="PS00923">
    <property type="entry name" value="ASP_GLU_RACEMASE_1"/>
    <property type="match status" value="1"/>
</dbReference>
<dbReference type="EC" id="5.1.1.3" evidence="2 7"/>
<dbReference type="InterPro" id="IPR033134">
    <property type="entry name" value="Asp/Glu_racemase_AS_2"/>
</dbReference>
<evidence type="ECO:0000256" key="3">
    <source>
        <dbReference type="ARBA" id="ARBA00022960"/>
    </source>
</evidence>
<evidence type="ECO:0000256" key="6">
    <source>
        <dbReference type="ARBA" id="ARBA00023316"/>
    </source>
</evidence>
<reference evidence="8 9" key="1">
    <citation type="submission" date="2020-08" db="EMBL/GenBank/DDBJ databases">
        <title>Genomic Encyclopedia of Type Strains, Phase IV (KMG-IV): sequencing the most valuable type-strain genomes for metagenomic binning, comparative biology and taxonomic classification.</title>
        <authorList>
            <person name="Goeker M."/>
        </authorList>
    </citation>
    <scope>NUCLEOTIDE SEQUENCE [LARGE SCALE GENOMIC DNA]</scope>
    <source>
        <strain evidence="8 9">DSM 21458</strain>
    </source>
</reference>
<feature type="binding site" evidence="7">
    <location>
        <begin position="88"/>
        <end position="89"/>
    </location>
    <ligand>
        <name>substrate</name>
    </ligand>
</feature>
<proteinExistence type="inferred from homology"/>
<dbReference type="InterPro" id="IPR015942">
    <property type="entry name" value="Asp/Glu/hydantoin_racemase"/>
</dbReference>